<evidence type="ECO:0000313" key="1">
    <source>
        <dbReference type="EMBL" id="WAL59844.1"/>
    </source>
</evidence>
<reference evidence="1" key="1">
    <citation type="submission" date="2022-12" db="EMBL/GenBank/DDBJ databases">
        <title>Polyphasic identification of a Novel Hot-Spring Cyanobacterium Ocullathermofonsia sinensis gen nov. sp. nov. and Genomic Insights on its Adaptations to the Thermal Habitat.</title>
        <authorList>
            <person name="Daroch M."/>
            <person name="Tang J."/>
            <person name="Jiang Y."/>
        </authorList>
    </citation>
    <scope>NUCLEOTIDE SEQUENCE</scope>
    <source>
        <strain evidence="1">PKUAC-SCTA174</strain>
    </source>
</reference>
<dbReference type="InterPro" id="IPR043519">
    <property type="entry name" value="NT_sf"/>
</dbReference>
<keyword evidence="2" id="KW-1185">Reference proteome</keyword>
<proteinExistence type="predicted"/>
<dbReference type="KEGG" id="tsin:OXH18_22160"/>
<dbReference type="Proteomes" id="UP001163152">
    <property type="component" value="Chromosome"/>
</dbReference>
<sequence length="209" mass="24136">MKNWSNDAPDVNRLPETVEQLFNLLDERQIDYLLVGGVALLSYIEGRNTQDIDFILARSDLSALPEISILEENKDFARGNFDALQIDLLLTENTLFKLVHDHYTTQRQFGDRVIRCATVEGLVLLKFFALPSLYRQGQFNKVAIYENDITQLLLNYSIELSEIFRVLADHLIPTDLQELQNTATDIQARIQRLYAQRRKFGESEPSDEK</sequence>
<protein>
    <recommendedName>
        <fullName evidence="3">Nucleotidyltransferase family protein</fullName>
    </recommendedName>
</protein>
<dbReference type="Gene3D" id="3.30.460.40">
    <property type="match status" value="1"/>
</dbReference>
<evidence type="ECO:0008006" key="3">
    <source>
        <dbReference type="Google" id="ProtNLM"/>
    </source>
</evidence>
<name>A0A9E8ZAX7_9CYAN</name>
<dbReference type="EMBL" id="CP113797">
    <property type="protein sequence ID" value="WAL59844.1"/>
    <property type="molecule type" value="Genomic_DNA"/>
</dbReference>
<evidence type="ECO:0000313" key="2">
    <source>
        <dbReference type="Proteomes" id="UP001163152"/>
    </source>
</evidence>
<accession>A0A9E8ZAX7</accession>
<dbReference type="AlphaFoldDB" id="A0A9E8ZAX7"/>
<dbReference type="SUPFAM" id="SSF81301">
    <property type="entry name" value="Nucleotidyltransferase"/>
    <property type="match status" value="1"/>
</dbReference>
<organism evidence="1 2">
    <name type="scientific">Thermocoleostomius sinensis A174</name>
    <dbReference type="NCBI Taxonomy" id="2016057"/>
    <lineage>
        <taxon>Bacteria</taxon>
        <taxon>Bacillati</taxon>
        <taxon>Cyanobacteriota</taxon>
        <taxon>Cyanophyceae</taxon>
        <taxon>Oculatellales</taxon>
        <taxon>Oculatellaceae</taxon>
        <taxon>Thermocoleostomius</taxon>
    </lineage>
</organism>
<gene>
    <name evidence="1" type="ORF">OXH18_22160</name>
</gene>
<dbReference type="RefSeq" id="WP_268609656.1">
    <property type="nucleotide sequence ID" value="NZ_CP113797.1"/>
</dbReference>